<evidence type="ECO:0000313" key="6">
    <source>
        <dbReference type="Proteomes" id="UP000262712"/>
    </source>
</evidence>
<organism evidence="4 5">
    <name type="scientific">Malaciobacter molluscorum LMG 25693</name>
    <dbReference type="NCBI Taxonomy" id="870501"/>
    <lineage>
        <taxon>Bacteria</taxon>
        <taxon>Pseudomonadati</taxon>
        <taxon>Campylobacterota</taxon>
        <taxon>Epsilonproteobacteria</taxon>
        <taxon>Campylobacterales</taxon>
        <taxon>Arcobacteraceae</taxon>
        <taxon>Malaciobacter</taxon>
    </lineage>
</organism>
<gene>
    <name evidence="3" type="ORF">AMOL_1178</name>
    <name evidence="4" type="ORF">CPU12_01015</name>
</gene>
<evidence type="ECO:0000256" key="2">
    <source>
        <dbReference type="ARBA" id="ARBA00023235"/>
    </source>
</evidence>
<dbReference type="GO" id="GO:0016853">
    <property type="term" value="F:isomerase activity"/>
    <property type="evidence" value="ECO:0007669"/>
    <property type="project" value="UniProtKB-KW"/>
</dbReference>
<keyword evidence="5" id="KW-1185">Reference proteome</keyword>
<evidence type="ECO:0000256" key="1">
    <source>
        <dbReference type="ARBA" id="ARBA00007673"/>
    </source>
</evidence>
<dbReference type="Proteomes" id="UP000262712">
    <property type="component" value="Chromosome"/>
</dbReference>
<dbReference type="SUPFAM" id="SSF54506">
    <property type="entry name" value="Diaminopimelate epimerase-like"/>
    <property type="match status" value="2"/>
</dbReference>
<comment type="similarity">
    <text evidence="1">Belongs to the PrpF family.</text>
</comment>
<dbReference type="RefSeq" id="WP_099341205.1">
    <property type="nucleotide sequence ID" value="NZ_CP032098.1"/>
</dbReference>
<dbReference type="Proteomes" id="UP000221222">
    <property type="component" value="Unassembled WGS sequence"/>
</dbReference>
<dbReference type="Gene3D" id="3.10.310.10">
    <property type="entry name" value="Diaminopimelate Epimerase, Chain A, domain 1"/>
    <property type="match status" value="2"/>
</dbReference>
<name>A0A2G1DLP7_9BACT</name>
<proteinExistence type="inferred from homology"/>
<reference evidence="3 6" key="2">
    <citation type="submission" date="2018-08" db="EMBL/GenBank/DDBJ databases">
        <title>Complete genome of the Arcobacter molluscorum type strain LMG 25693.</title>
        <authorList>
            <person name="Miller W.G."/>
            <person name="Yee E."/>
            <person name="Bono J.L."/>
        </authorList>
    </citation>
    <scope>NUCLEOTIDE SEQUENCE [LARGE SCALE GENOMIC DNA]</scope>
    <source>
        <strain evidence="3 6">CECT 7696</strain>
    </source>
</reference>
<keyword evidence="2 3" id="KW-0413">Isomerase</keyword>
<dbReference type="EMBL" id="CP032098">
    <property type="protein sequence ID" value="AXX92160.1"/>
    <property type="molecule type" value="Genomic_DNA"/>
</dbReference>
<dbReference type="PANTHER" id="PTHR43709">
    <property type="entry name" value="ACONITATE ISOMERASE-RELATED"/>
    <property type="match status" value="1"/>
</dbReference>
<evidence type="ECO:0000313" key="5">
    <source>
        <dbReference type="Proteomes" id="UP000221222"/>
    </source>
</evidence>
<dbReference type="Pfam" id="PF04303">
    <property type="entry name" value="PrpF"/>
    <property type="match status" value="1"/>
</dbReference>
<dbReference type="AlphaFoldDB" id="A0A2G1DLP7"/>
<evidence type="ECO:0000313" key="4">
    <source>
        <dbReference type="EMBL" id="PHO19389.1"/>
    </source>
</evidence>
<accession>A0A2G1DLP7</accession>
<dbReference type="PANTHER" id="PTHR43709:SF2">
    <property type="entry name" value="DUF453 DOMAIN PROTEIN (AFU_ORTHOLOGUE AFUA_6G00360)"/>
    <property type="match status" value="1"/>
</dbReference>
<dbReference type="KEGG" id="amol:AMOL_1178"/>
<evidence type="ECO:0000313" key="3">
    <source>
        <dbReference type="EMBL" id="AXX92160.1"/>
    </source>
</evidence>
<sequence>MRNDLNKINCMIYRSGTSKGVYFLENDLPSDIKERHDLILKIMGSPDIRQIDGIGGATTVTTKVAIISVSKREGIDLDYKFIQPSLDEPIVDDKPTCGNILTAVGAFGLERGLVNIQDKETIVNVYDVNTGATISQTIQTPNRTINYRGNFSIPGVPGTAAPIEMFFKNIAGGKTGSYLPTGNVVDEFDGIKATCIDISMPVVFVKAQDMGITGYETPSELDGKKELFEKLEKIRELASHAMGLGSSKGNVIPKFAVISKAQNDADINIRYFTPKTAHPALAVSAGFCVSAGCFIKGTLLNQINNKEFKIGEHNVKIETPSGIIQVGINFPSENFMEVEGKTTRTVRLLLSGEVLV</sequence>
<dbReference type="EMBL" id="NXFY01000001">
    <property type="protein sequence ID" value="PHO19389.1"/>
    <property type="molecule type" value="Genomic_DNA"/>
</dbReference>
<reference evidence="4 5" key="1">
    <citation type="submission" date="2017-09" db="EMBL/GenBank/DDBJ databases">
        <title>Arcobacter canalis sp. nov., a new species isolated from a water canal contaminated with urban sewage.</title>
        <authorList>
            <person name="Perez-Cataluna A."/>
            <person name="Salas-Masso N."/>
            <person name="Figueras M.J."/>
        </authorList>
    </citation>
    <scope>NUCLEOTIDE SEQUENCE [LARGE SCALE GENOMIC DNA]</scope>
    <source>
        <strain evidence="4 5">F98-3</strain>
    </source>
</reference>
<dbReference type="InterPro" id="IPR007400">
    <property type="entry name" value="PrpF-like"/>
</dbReference>
<protein>
    <submittedName>
        <fullName evidence="4">4-oxalomesaconate tautomerase</fullName>
    </submittedName>
    <submittedName>
        <fullName evidence="3">Aconitate isomerase</fullName>
    </submittedName>
</protein>